<sequence length="719" mass="79452">MGLTNQSTGVSALEKELNIDRASPSDKIIALAGNPNVGKSTIFNSLTGLNQHTGNWPGKTVSNAQGRYTHKDKSFILVDIPGTYSLMANSVEEEVARDFICFGNPDATIVILDATCLERNLNLALQTIEITNNVVICVNLLDEAKRKGINVDLTKLSLLLGVPTVGTSATTGYGLKELMDIVYNLTNNEVPINPIKIKYDKVLEDSISLIEPEVKIALKNIDSKINPRWISLKLLENDPSLIQSLNKYLNINMFNNEIIKEKLLEATNLLTTYNITGEHFRDILVTTLVSKAEKISMKVVTKENYKYNITDRKIDRILTSKIYGIPIMILLLCVVFWITITGANYPSSLLSTALFWIEDKLSVFLLGLGAPWWLEGVLIKGIYRTLAWVIAVMLPPMAIFFPLFTLLEDLGYLPRIAFNLDNFFKKSCACGKQALTMCMGFGCNAAGIIGCRIIDSPRERLIAIITNNFVPCNGRFPTLIAIITMFFAGTFVGPSQSIISSLILTCVILLGVFMTLMISKILSKTILKGVPSSFTLELPPYRKPQVGKIIIRSILDRTLFVLGRAVVVAAPAGLVLWIMANITIGNFSLLAHCANFLNPFANLIGLDGYILMAFILGFPANEIVIPIIIMSYTATGSLLEFDSLIQLRQLLTSNGWTWLTALNVMLFSLMHWPCSTTCLTIKKETQSFKWTAISFAIPTITGIVICFTITTLVRFLGLA</sequence>
<dbReference type="NCBIfam" id="TIGR00437">
    <property type="entry name" value="feoB"/>
    <property type="match status" value="1"/>
</dbReference>
<comment type="caution">
    <text evidence="15">The sequence shown here is derived from an EMBL/GenBank/DDBJ whole genome shotgun (WGS) entry which is preliminary data.</text>
</comment>
<protein>
    <recommendedName>
        <fullName evidence="10 13">Ferrous iron transport protein B</fullName>
    </recommendedName>
</protein>
<evidence type="ECO:0000313" key="15">
    <source>
        <dbReference type="EMBL" id="KEZ86257.1"/>
    </source>
</evidence>
<dbReference type="CDD" id="cd01879">
    <property type="entry name" value="FeoB"/>
    <property type="match status" value="1"/>
</dbReference>
<feature type="binding site" evidence="12">
    <location>
        <position position="44"/>
    </location>
    <ligand>
        <name>Mg(2+)</name>
        <dbReference type="ChEBI" id="CHEBI:18420"/>
        <label>2</label>
    </ligand>
</feature>
<comment type="function">
    <text evidence="1 13">Probable transporter of a GTP-driven Fe(2+) uptake system.</text>
</comment>
<evidence type="ECO:0000259" key="14">
    <source>
        <dbReference type="PROSITE" id="PS51711"/>
    </source>
</evidence>
<feature type="binding site" evidence="11">
    <location>
        <begin position="33"/>
        <end position="40"/>
    </location>
    <ligand>
        <name>GTP</name>
        <dbReference type="ChEBI" id="CHEBI:37565"/>
        <label>1</label>
    </ligand>
</feature>
<organism evidence="15 16">
    <name type="scientific">Clostridium sulfidigenes</name>
    <dbReference type="NCBI Taxonomy" id="318464"/>
    <lineage>
        <taxon>Bacteria</taxon>
        <taxon>Bacillati</taxon>
        <taxon>Bacillota</taxon>
        <taxon>Clostridia</taxon>
        <taxon>Eubacteriales</taxon>
        <taxon>Clostridiaceae</taxon>
        <taxon>Clostridium</taxon>
    </lineage>
</organism>
<comment type="similarity">
    <text evidence="13">Belongs to the TRAFAC class TrmE-Era-EngA-EngB-Septin-like GTPase superfamily. FeoB GTPase (TC 9.A.8) family.</text>
</comment>
<keyword evidence="12" id="KW-0460">Magnesium</keyword>
<keyword evidence="5 13" id="KW-0812">Transmembrane</keyword>
<evidence type="ECO:0000256" key="8">
    <source>
        <dbReference type="ARBA" id="ARBA00023134"/>
    </source>
</evidence>
<feature type="binding site" evidence="12">
    <location>
        <position position="47"/>
    </location>
    <ligand>
        <name>Mg(2+)</name>
        <dbReference type="ChEBI" id="CHEBI:18420"/>
        <label>2</label>
    </ligand>
</feature>
<evidence type="ECO:0000256" key="2">
    <source>
        <dbReference type="ARBA" id="ARBA00004651"/>
    </source>
</evidence>
<reference evidence="15 16" key="1">
    <citation type="submission" date="2014-07" db="EMBL/GenBank/DDBJ databases">
        <title>Draft genome of Clostridium sulfidigenes 113A isolated from sediments associated with methane hydrate from Krishna Godavari basin.</title>
        <authorList>
            <person name="Honkalas V.S."/>
            <person name="Dabir A.P."/>
            <person name="Arora P."/>
            <person name="Dhakephalkar P.K."/>
        </authorList>
    </citation>
    <scope>NUCLEOTIDE SEQUENCE [LARGE SCALE GENOMIC DNA]</scope>
    <source>
        <strain evidence="15 16">113A</strain>
    </source>
</reference>
<keyword evidence="6 11" id="KW-0547">Nucleotide-binding</keyword>
<dbReference type="Proteomes" id="UP000028542">
    <property type="component" value="Unassembled WGS sequence"/>
</dbReference>
<dbReference type="PANTHER" id="PTHR43185:SF2">
    <property type="entry name" value="FERROUS IRON TRANSPORT PROTEIN B"/>
    <property type="match status" value="1"/>
</dbReference>
<evidence type="ECO:0000256" key="6">
    <source>
        <dbReference type="ARBA" id="ARBA00022741"/>
    </source>
</evidence>
<dbReference type="GO" id="GO:0005525">
    <property type="term" value="F:GTP binding"/>
    <property type="evidence" value="ECO:0007669"/>
    <property type="project" value="UniProtKB-KW"/>
</dbReference>
<dbReference type="InterPro" id="IPR030389">
    <property type="entry name" value="G_FEOB_dom"/>
</dbReference>
<keyword evidence="8 11" id="KW-0342">GTP-binding</keyword>
<dbReference type="Pfam" id="PF17910">
    <property type="entry name" value="FeoB_Cyto"/>
    <property type="match status" value="1"/>
</dbReference>
<keyword evidence="9 13" id="KW-0472">Membrane</keyword>
<dbReference type="PANTHER" id="PTHR43185">
    <property type="entry name" value="FERROUS IRON TRANSPORT PROTEIN B"/>
    <property type="match status" value="1"/>
</dbReference>
<feature type="transmembrane region" description="Helical" evidence="13">
    <location>
        <begin position="434"/>
        <end position="454"/>
    </location>
</feature>
<evidence type="ECO:0000256" key="12">
    <source>
        <dbReference type="PIRSR" id="PIRSR603373-2"/>
    </source>
</evidence>
<dbReference type="RefSeq" id="WP_035132900.1">
    <property type="nucleotide sequence ID" value="NZ_JPMD01000024.1"/>
</dbReference>
<feature type="transmembrane region" description="Helical" evidence="13">
    <location>
        <begin position="692"/>
        <end position="716"/>
    </location>
</feature>
<evidence type="ECO:0000256" key="10">
    <source>
        <dbReference type="NCBIfam" id="TIGR00437"/>
    </source>
</evidence>
<dbReference type="EMBL" id="JPMD01000024">
    <property type="protein sequence ID" value="KEZ86257.1"/>
    <property type="molecule type" value="Genomic_DNA"/>
</dbReference>
<dbReference type="Gene3D" id="3.40.50.300">
    <property type="entry name" value="P-loop containing nucleotide triphosphate hydrolases"/>
    <property type="match status" value="1"/>
</dbReference>
<feature type="binding site" evidence="11">
    <location>
        <begin position="79"/>
        <end position="82"/>
    </location>
    <ligand>
        <name>GTP</name>
        <dbReference type="ChEBI" id="CHEBI:37565"/>
        <label>1</label>
    </ligand>
</feature>
<feature type="transmembrane region" description="Helical" evidence="13">
    <location>
        <begin position="386"/>
        <end position="407"/>
    </location>
</feature>
<dbReference type="eggNOG" id="COG0370">
    <property type="taxonomic scope" value="Bacteria"/>
</dbReference>
<dbReference type="AlphaFoldDB" id="A0A084JBC3"/>
<evidence type="ECO:0000256" key="5">
    <source>
        <dbReference type="ARBA" id="ARBA00022692"/>
    </source>
</evidence>
<feature type="transmembrane region" description="Helical" evidence="13">
    <location>
        <begin position="498"/>
        <end position="518"/>
    </location>
</feature>
<keyword evidence="13" id="KW-0408">Iron</keyword>
<dbReference type="InterPro" id="IPR050860">
    <property type="entry name" value="FeoB_GTPase"/>
</dbReference>
<feature type="binding site" evidence="12">
    <location>
        <position position="48"/>
    </location>
    <ligand>
        <name>Mg(2+)</name>
        <dbReference type="ChEBI" id="CHEBI:18420"/>
        <label>2</label>
    </ligand>
</feature>
<keyword evidence="13" id="KW-0410">Iron transport</keyword>
<feature type="transmembrane region" description="Helical" evidence="13">
    <location>
        <begin position="474"/>
        <end position="492"/>
    </location>
</feature>
<dbReference type="SUPFAM" id="SSF52540">
    <property type="entry name" value="P-loop containing nucleoside triphosphate hydrolases"/>
    <property type="match status" value="1"/>
</dbReference>
<dbReference type="GO" id="GO:0005886">
    <property type="term" value="C:plasma membrane"/>
    <property type="evidence" value="ECO:0007669"/>
    <property type="project" value="UniProtKB-SubCell"/>
</dbReference>
<dbReference type="Gene3D" id="1.10.287.1770">
    <property type="match status" value="1"/>
</dbReference>
<feature type="domain" description="FeoB-type G" evidence="14">
    <location>
        <begin position="26"/>
        <end position="188"/>
    </location>
</feature>
<feature type="transmembrane region" description="Helical" evidence="13">
    <location>
        <begin position="353"/>
        <end position="374"/>
    </location>
</feature>
<dbReference type="GO" id="GO:0046872">
    <property type="term" value="F:metal ion binding"/>
    <property type="evidence" value="ECO:0007669"/>
    <property type="project" value="UniProtKB-KW"/>
</dbReference>
<keyword evidence="7 13" id="KW-1133">Transmembrane helix</keyword>
<evidence type="ECO:0000256" key="11">
    <source>
        <dbReference type="PIRSR" id="PIRSR603373-1"/>
    </source>
</evidence>
<dbReference type="InterPro" id="IPR011640">
    <property type="entry name" value="Fe2_transport_prot_B_C"/>
</dbReference>
<feature type="transmembrane region" description="Helical" evidence="13">
    <location>
        <begin position="322"/>
        <end position="341"/>
    </location>
</feature>
<evidence type="ECO:0000256" key="1">
    <source>
        <dbReference type="ARBA" id="ARBA00003926"/>
    </source>
</evidence>
<dbReference type="GO" id="GO:0015093">
    <property type="term" value="F:ferrous iron transmembrane transporter activity"/>
    <property type="evidence" value="ECO:0007669"/>
    <property type="project" value="UniProtKB-UniRule"/>
</dbReference>
<evidence type="ECO:0000256" key="7">
    <source>
        <dbReference type="ARBA" id="ARBA00022989"/>
    </source>
</evidence>
<feature type="transmembrane region" description="Helical" evidence="13">
    <location>
        <begin position="558"/>
        <end position="580"/>
    </location>
</feature>
<dbReference type="Pfam" id="PF02421">
    <property type="entry name" value="FeoB_N"/>
    <property type="match status" value="1"/>
</dbReference>
<evidence type="ECO:0000313" key="16">
    <source>
        <dbReference type="Proteomes" id="UP000028542"/>
    </source>
</evidence>
<gene>
    <name evidence="15" type="ORF">IO99_10260</name>
</gene>
<feature type="transmembrane region" description="Helical" evidence="13">
    <location>
        <begin position="655"/>
        <end position="672"/>
    </location>
</feature>
<accession>A0A084JBC3</accession>
<dbReference type="Pfam" id="PF07664">
    <property type="entry name" value="FeoB_C"/>
    <property type="match status" value="1"/>
</dbReference>
<name>A0A084JBC3_9CLOT</name>
<dbReference type="STRING" id="318464.IO99_10260"/>
<dbReference type="InterPro" id="IPR003373">
    <property type="entry name" value="Fe2_transport_prot-B"/>
</dbReference>
<keyword evidence="12" id="KW-0479">Metal-binding</keyword>
<keyword evidence="13" id="KW-0406">Ion transport</keyword>
<dbReference type="PROSITE" id="PS51711">
    <property type="entry name" value="G_FEOB"/>
    <property type="match status" value="1"/>
</dbReference>
<dbReference type="InterPro" id="IPR027417">
    <property type="entry name" value="P-loop_NTPase"/>
</dbReference>
<evidence type="ECO:0000256" key="3">
    <source>
        <dbReference type="ARBA" id="ARBA00022448"/>
    </source>
</evidence>
<keyword evidence="16" id="KW-1185">Reference proteome</keyword>
<proteinExistence type="inferred from homology"/>
<feature type="binding site" evidence="12">
    <location>
        <position position="45"/>
    </location>
    <ligand>
        <name>Mg(2+)</name>
        <dbReference type="ChEBI" id="CHEBI:18420"/>
        <label>2</label>
    </ligand>
</feature>
<evidence type="ECO:0000256" key="9">
    <source>
        <dbReference type="ARBA" id="ARBA00023136"/>
    </source>
</evidence>
<keyword evidence="3 13" id="KW-0813">Transport</keyword>
<feature type="transmembrane region" description="Helical" evidence="13">
    <location>
        <begin position="609"/>
        <end position="634"/>
    </location>
</feature>
<evidence type="ECO:0000256" key="13">
    <source>
        <dbReference type="RuleBase" id="RU362098"/>
    </source>
</evidence>
<comment type="subcellular location">
    <subcellularLocation>
        <location evidence="2 13">Cell membrane</location>
        <topology evidence="2 13">Multi-pass membrane protein</topology>
    </subcellularLocation>
</comment>
<keyword evidence="4" id="KW-1003">Cell membrane</keyword>
<evidence type="ECO:0000256" key="4">
    <source>
        <dbReference type="ARBA" id="ARBA00022475"/>
    </source>
</evidence>
<feature type="binding site" evidence="11">
    <location>
        <begin position="139"/>
        <end position="142"/>
    </location>
    <ligand>
        <name>GTP</name>
        <dbReference type="ChEBI" id="CHEBI:37565"/>
        <label>1</label>
    </ligand>
</feature>
<dbReference type="InterPro" id="IPR041069">
    <property type="entry name" value="FeoB_Cyto"/>
</dbReference>
<dbReference type="Pfam" id="PF07670">
    <property type="entry name" value="Gate"/>
    <property type="match status" value="2"/>
</dbReference>
<dbReference type="InterPro" id="IPR011642">
    <property type="entry name" value="Gate_dom"/>
</dbReference>
<feature type="binding site" evidence="11">
    <location>
        <begin position="168"/>
        <end position="170"/>
    </location>
    <ligand>
        <name>GTP</name>
        <dbReference type="ChEBI" id="CHEBI:37565"/>
        <label>1</label>
    </ligand>
</feature>